<proteinExistence type="predicted"/>
<name>A0A0P1BNB1_9BASI</name>
<sequence>MLSSIHTPICIRTTTFDADQSKPLFQGTLSTTHAFPAQTNPLSKLVSRVYPSRPSRISSATLECYITSV</sequence>
<dbReference type="EMBL" id="CCYA01000270">
    <property type="protein sequence ID" value="CEH18288.1"/>
    <property type="molecule type" value="Genomic_DNA"/>
</dbReference>
<protein>
    <submittedName>
        <fullName evidence="1">Uncharacterized protein</fullName>
    </submittedName>
</protein>
<evidence type="ECO:0000313" key="2">
    <source>
        <dbReference type="Proteomes" id="UP000054845"/>
    </source>
</evidence>
<accession>A0A0P1BNB1</accession>
<dbReference type="Proteomes" id="UP000054845">
    <property type="component" value="Unassembled WGS sequence"/>
</dbReference>
<dbReference type="AlphaFoldDB" id="A0A0P1BNB1"/>
<keyword evidence="2" id="KW-1185">Reference proteome</keyword>
<reference evidence="1 2" key="1">
    <citation type="submission" date="2014-09" db="EMBL/GenBank/DDBJ databases">
        <authorList>
            <person name="Magalhaes I.L.F."/>
            <person name="Oliveira U."/>
            <person name="Santos F.R."/>
            <person name="Vidigal T.H.D.A."/>
            <person name="Brescovit A.D."/>
            <person name="Santos A.J."/>
        </authorList>
    </citation>
    <scope>NUCLEOTIDE SEQUENCE [LARGE SCALE GENOMIC DNA]</scope>
</reference>
<organism evidence="1 2">
    <name type="scientific">Ceraceosorus bombacis</name>
    <dbReference type="NCBI Taxonomy" id="401625"/>
    <lineage>
        <taxon>Eukaryota</taxon>
        <taxon>Fungi</taxon>
        <taxon>Dikarya</taxon>
        <taxon>Basidiomycota</taxon>
        <taxon>Ustilaginomycotina</taxon>
        <taxon>Exobasidiomycetes</taxon>
        <taxon>Ceraceosorales</taxon>
        <taxon>Ceraceosoraceae</taxon>
        <taxon>Ceraceosorus</taxon>
    </lineage>
</organism>
<evidence type="ECO:0000313" key="1">
    <source>
        <dbReference type="EMBL" id="CEH18288.1"/>
    </source>
</evidence>